<dbReference type="Gene3D" id="3.40.50.300">
    <property type="entry name" value="P-loop containing nucleotide triphosphate hydrolases"/>
    <property type="match status" value="1"/>
</dbReference>
<evidence type="ECO:0008006" key="3">
    <source>
        <dbReference type="Google" id="ProtNLM"/>
    </source>
</evidence>
<name>A0A5S4H443_9ACTN</name>
<protein>
    <recommendedName>
        <fullName evidence="3">NadR/Ttd14 AAA domain-containing protein</fullName>
    </recommendedName>
</protein>
<dbReference type="InterPro" id="IPR027417">
    <property type="entry name" value="P-loop_NTPase"/>
</dbReference>
<dbReference type="Proteomes" id="UP000305238">
    <property type="component" value="Unassembled WGS sequence"/>
</dbReference>
<comment type="caution">
    <text evidence="1">The sequence shown here is derived from an EMBL/GenBank/DDBJ whole genome shotgun (WGS) entry which is preliminary data.</text>
</comment>
<reference evidence="1 2" key="1">
    <citation type="submission" date="2019-05" db="EMBL/GenBank/DDBJ databases">
        <title>Draft genome sequence of Actinomadura geliboluensis A8036.</title>
        <authorList>
            <person name="Saricaoglu S."/>
            <person name="Isik K."/>
        </authorList>
    </citation>
    <scope>NUCLEOTIDE SEQUENCE [LARGE SCALE GENOMIC DNA]</scope>
    <source>
        <strain evidence="1 2">A8036</strain>
    </source>
</reference>
<dbReference type="EMBL" id="VCKZ01000073">
    <property type="protein sequence ID" value="TMR40015.1"/>
    <property type="molecule type" value="Genomic_DNA"/>
</dbReference>
<dbReference type="RefSeq" id="WP_138636566.1">
    <property type="nucleotide sequence ID" value="NZ_VCKZ01000073.1"/>
</dbReference>
<proteinExistence type="predicted"/>
<gene>
    <name evidence="1" type="ORF">ETD96_12910</name>
</gene>
<dbReference type="SUPFAM" id="SSF52540">
    <property type="entry name" value="P-loop containing nucleoside triphosphate hydrolases"/>
    <property type="match status" value="1"/>
</dbReference>
<evidence type="ECO:0000313" key="2">
    <source>
        <dbReference type="Proteomes" id="UP000305238"/>
    </source>
</evidence>
<keyword evidence="2" id="KW-1185">Reference proteome</keyword>
<dbReference type="OrthoDB" id="4145043at2"/>
<accession>A0A5S4H443</accession>
<evidence type="ECO:0000313" key="1">
    <source>
        <dbReference type="EMBL" id="TMR40015.1"/>
    </source>
</evidence>
<dbReference type="AlphaFoldDB" id="A0A5S4H443"/>
<sequence>MTGPTILAIEGPPGAGKTTLLGALVPALLDRALFFPEPNIKARPVGSTRPQITTASETLWYLRQEKCRAQALRRTGSTAQHADPLTDAHMVVCDRNHLGVLAYTWAARRSDGLPYAKAVAYYQRHIAPLYTEADQRTVILQVSAGASLERRGGLPSHPRWRQWYDRGLLERLAEFYIDKAPALCPHPPLIIQTDPLTPETVLSLVAEELSTHGATLHVTPTAAPPQPAVDDRFTDQHAALGGTAALGEPITAAFAYRGGLMQMFQLASLFRSDGHTRLWDPYQVLESHTADLHEHRLMGVPS</sequence>
<organism evidence="1 2">
    <name type="scientific">Actinomadura geliboluensis</name>
    <dbReference type="NCBI Taxonomy" id="882440"/>
    <lineage>
        <taxon>Bacteria</taxon>
        <taxon>Bacillati</taxon>
        <taxon>Actinomycetota</taxon>
        <taxon>Actinomycetes</taxon>
        <taxon>Streptosporangiales</taxon>
        <taxon>Thermomonosporaceae</taxon>
        <taxon>Actinomadura</taxon>
    </lineage>
</organism>